<evidence type="ECO:0000256" key="7">
    <source>
        <dbReference type="SAM" id="MobiDB-lite"/>
    </source>
</evidence>
<dbReference type="Pfam" id="PF25316">
    <property type="entry name" value="TAF2_3rd"/>
    <property type="match status" value="1"/>
</dbReference>
<dbReference type="Gene3D" id="1.10.390.10">
    <property type="entry name" value="Neutral Protease Domain 2"/>
    <property type="match status" value="1"/>
</dbReference>
<evidence type="ECO:0000256" key="2">
    <source>
        <dbReference type="ARBA" id="ARBA00010937"/>
    </source>
</evidence>
<keyword evidence="11" id="KW-1185">Reference proteome</keyword>
<feature type="domain" description="Transcription initiation factor TFIID subunit 2 Ig-like" evidence="8">
    <location>
        <begin position="612"/>
        <end position="791"/>
    </location>
</feature>
<gene>
    <name evidence="10" type="ORF">BP6252_07089</name>
</gene>
<protein>
    <recommendedName>
        <fullName evidence="3">Transcription initiation factor TFIID subunit 2</fullName>
    </recommendedName>
</protein>
<dbReference type="InterPro" id="IPR027268">
    <property type="entry name" value="Peptidase_M4/M1_CTD_sf"/>
</dbReference>
<evidence type="ECO:0000313" key="11">
    <source>
        <dbReference type="Proteomes" id="UP000256645"/>
    </source>
</evidence>
<dbReference type="GO" id="GO:0016251">
    <property type="term" value="F:RNA polymerase II general transcription initiation factor activity"/>
    <property type="evidence" value="ECO:0007669"/>
    <property type="project" value="TreeGrafter"/>
</dbReference>
<dbReference type="GO" id="GO:0003682">
    <property type="term" value="F:chromatin binding"/>
    <property type="evidence" value="ECO:0007669"/>
    <property type="project" value="TreeGrafter"/>
</dbReference>
<name>A0A3D8RGM0_9HELO</name>
<dbReference type="GO" id="GO:0006367">
    <property type="term" value="P:transcription initiation at RNA polymerase II promoter"/>
    <property type="evidence" value="ECO:0007669"/>
    <property type="project" value="TreeGrafter"/>
</dbReference>
<dbReference type="InterPro" id="IPR057345">
    <property type="entry name" value="Ig-like_TAF2"/>
</dbReference>
<evidence type="ECO:0000256" key="4">
    <source>
        <dbReference type="ARBA" id="ARBA00023015"/>
    </source>
</evidence>
<dbReference type="Proteomes" id="UP000256645">
    <property type="component" value="Unassembled WGS sequence"/>
</dbReference>
<dbReference type="EMBL" id="PDLM01000007">
    <property type="protein sequence ID" value="RDW73182.1"/>
    <property type="molecule type" value="Genomic_DNA"/>
</dbReference>
<feature type="region of interest" description="Disordered" evidence="7">
    <location>
        <begin position="1226"/>
        <end position="1246"/>
    </location>
</feature>
<dbReference type="CDD" id="cd09839">
    <property type="entry name" value="M1_like_TAF2"/>
    <property type="match status" value="1"/>
</dbReference>
<feature type="compositionally biased region" description="Polar residues" evidence="7">
    <location>
        <begin position="1311"/>
        <end position="1327"/>
    </location>
</feature>
<accession>A0A3D8RGM0</accession>
<dbReference type="InterPro" id="IPR037813">
    <property type="entry name" value="TAF2"/>
</dbReference>
<evidence type="ECO:0000256" key="5">
    <source>
        <dbReference type="ARBA" id="ARBA00023163"/>
    </source>
</evidence>
<dbReference type="SUPFAM" id="SSF55486">
    <property type="entry name" value="Metalloproteases ('zincins'), catalytic domain"/>
    <property type="match status" value="1"/>
</dbReference>
<dbReference type="Gene3D" id="2.60.40.1730">
    <property type="entry name" value="tricorn interacting facor f3 domain"/>
    <property type="match status" value="1"/>
</dbReference>
<dbReference type="GO" id="GO:0000976">
    <property type="term" value="F:transcription cis-regulatory region binding"/>
    <property type="evidence" value="ECO:0007669"/>
    <property type="project" value="TreeGrafter"/>
</dbReference>
<feature type="domain" description="Transcription initiation factor TFIID subunit 2 TPR repeats" evidence="9">
    <location>
        <begin position="797"/>
        <end position="1086"/>
    </location>
</feature>
<evidence type="ECO:0000256" key="1">
    <source>
        <dbReference type="ARBA" id="ARBA00004123"/>
    </source>
</evidence>
<feature type="compositionally biased region" description="Pro residues" evidence="7">
    <location>
        <begin position="1230"/>
        <end position="1246"/>
    </location>
</feature>
<evidence type="ECO:0000259" key="8">
    <source>
        <dbReference type="Pfam" id="PF25316"/>
    </source>
</evidence>
<dbReference type="InterPro" id="IPR042097">
    <property type="entry name" value="Aminopeptidase_N-like_N_sf"/>
</dbReference>
<dbReference type="PANTHER" id="PTHR15137:SF9">
    <property type="entry name" value="TRANSCRIPTION INITIATION FACTOR TFIID SUBUNIT 2"/>
    <property type="match status" value="1"/>
</dbReference>
<dbReference type="SUPFAM" id="SSF63737">
    <property type="entry name" value="Leukotriene A4 hydrolase N-terminal domain"/>
    <property type="match status" value="1"/>
</dbReference>
<keyword evidence="5" id="KW-0804">Transcription</keyword>
<proteinExistence type="inferred from homology"/>
<keyword evidence="6" id="KW-0539">Nucleus</keyword>
<dbReference type="GO" id="GO:0005669">
    <property type="term" value="C:transcription factor TFIID complex"/>
    <property type="evidence" value="ECO:0007669"/>
    <property type="project" value="InterPro"/>
</dbReference>
<feature type="region of interest" description="Disordered" evidence="7">
    <location>
        <begin position="1260"/>
        <end position="1487"/>
    </location>
</feature>
<sequence>MPGLLLDEMENAPAAEPEKPKKTDYGFIVINQKLELEIDFATQSLTGKTEITIVPTTSILTDIHLDARQCCIPKNKVLVNGKVADFDYVDYSEALDIPKQYAWTAHHSSLQMDRLRPMNDEINPTKGLVVHIPKSIRIEEADPFSDSSTIVVAQRGLGAITSRPSIAPEGTNDPLPTPAIASQKASLGQASPYTELTITIPFTTKHFRDGLQFVGLSEGDARYPHVYTKHSLDPGMACCIFPCVDDSTMRCTWDISITCSKTLGDALKKPVSTSGKHLHHKKLQLLNRIPKAAVLEEIPISDEDKLLEMMVVCSGELTNEVMNLENSTKKTVSYSVGRVVSAQHIGFAIGPFEQVDLSEFREEEDAEKLGQGQAVPVSAFALPGRAEEVRNACAPLASAVDYYSLNFGKYDFVECRMCFVDDQIPDTVHTASVSLCSSRLLFGDDIIDPEMENIRKLVVAVASQWMGVAMIPETPLDRWITIGIAHFITSSFIRTLCGTNDHMYRMKLLMDRLVELDVERPSLRDLGTILKLGTFEHDFMALKAPLVLFILDRRMMKAMGAVGGLTRIINKMVTAANTGGDSIISTNSFAKLCYKTSKYKCESFFDQWVTGAGCPRFQVSQRFNKKRLCVELTITQKQEPMPHEGKLDKNNFLRELKEEVFGVYTGAFHAVFTGPMTIRIHEADGTPYEHIVEIREGVGKFEIPYNTKYKRLKRSRRQKERANAAAGMDVNADNQDDVLIYCLGDVLQSPEEVQDWQLADWDAENEADMEKESYEWIRMDADFEWLCELNFVSMKPYMYVSQLQQDRDVVAQQESILYLKKASPHPLVSTFLIRTVMDRRYFHGIRTMATECLKTHAAAACNWIGLTHLEKVYQELFCYADGMPKANDFQDKKSYWVLCAIPRAVAQIRDLEGKCPQRARRLILDQLRFNDNGNNSFSDNHYVANLLNALADCLIPTKKNSEELNFGDEDEDYDPEPKNFRQSAIEEIDRYRRMDEWINSYQNIYTTTALECKKKLMQAGVIPIDPVEFGQYLHDGTADNVRIKAFQALVDLGFIMNDAVTAYLLNVISTDSSPYVRNKLFEVFCRGLASIAFGEHKAAEAPVQPAADEDTLIEDVDKSVEERKAQIARTTSIIGALAALKTELEGNMALKDALWKAVQSPVISLSEQVDLLDICHLLYGLDDEFVIKLKYPRYWKAEHLGKGLLKFSETDNLRLNISKYTQKKLDKLKAPPPLPPPPPPLPAPEPVPIYKPPPVFKPTAVFKPAPPPPPPVPQALPPQSVPPRPNPPPPIVQPAAPERERLPMPLKLSFKSKTAASSIKVSSTGSMQPPKRPAPPTESKPTNIKVESIESTPKPPKPKRRIVRLPYRNFLRVQEILGKPPNPAPVQPTPKRQRSESFSQASPAHRPSPAPSLTSSIKGASPAYTSQNSNYTPGSIVVKPRKPLPDAGGRKPLPDAAPSRTPSEPPKKRSRKVKLRYSPGNPKFARF</sequence>
<feature type="compositionally biased region" description="Pro residues" evidence="7">
    <location>
        <begin position="1264"/>
        <end position="1292"/>
    </location>
</feature>
<evidence type="ECO:0000256" key="6">
    <source>
        <dbReference type="ARBA" id="ARBA00023242"/>
    </source>
</evidence>
<dbReference type="OrthoDB" id="308861at2759"/>
<organism evidence="10 11">
    <name type="scientific">Coleophoma cylindrospora</name>
    <dbReference type="NCBI Taxonomy" id="1849047"/>
    <lineage>
        <taxon>Eukaryota</taxon>
        <taxon>Fungi</taxon>
        <taxon>Dikarya</taxon>
        <taxon>Ascomycota</taxon>
        <taxon>Pezizomycotina</taxon>
        <taxon>Leotiomycetes</taxon>
        <taxon>Helotiales</taxon>
        <taxon>Dermateaceae</taxon>
        <taxon>Coleophoma</taxon>
    </lineage>
</organism>
<comment type="similarity">
    <text evidence="2">Belongs to the TAF2 family.</text>
</comment>
<dbReference type="InterPro" id="IPR057991">
    <property type="entry name" value="TPR_TAF2_C"/>
</dbReference>
<reference evidence="10 11" key="1">
    <citation type="journal article" date="2018" name="IMA Fungus">
        <title>IMA Genome-F 9: Draft genome sequence of Annulohypoxylon stygium, Aspergillus mulundensis, Berkeleyomyces basicola (syn. Thielaviopsis basicola), Ceratocystis smalleyi, two Cercospora beticola strains, Coleophoma cylindrospora, Fusarium fracticaudum, Phialophora cf. hyalina, and Morchella septimelata.</title>
        <authorList>
            <person name="Wingfield B.D."/>
            <person name="Bills G.F."/>
            <person name="Dong Y."/>
            <person name="Huang W."/>
            <person name="Nel W.J."/>
            <person name="Swalarsk-Parry B.S."/>
            <person name="Vaghefi N."/>
            <person name="Wilken P.M."/>
            <person name="An Z."/>
            <person name="de Beer Z.W."/>
            <person name="De Vos L."/>
            <person name="Chen L."/>
            <person name="Duong T.A."/>
            <person name="Gao Y."/>
            <person name="Hammerbacher A."/>
            <person name="Kikkert J.R."/>
            <person name="Li Y."/>
            <person name="Li H."/>
            <person name="Li K."/>
            <person name="Li Q."/>
            <person name="Liu X."/>
            <person name="Ma X."/>
            <person name="Naidoo K."/>
            <person name="Pethybridge S.J."/>
            <person name="Sun J."/>
            <person name="Steenkamp E.T."/>
            <person name="van der Nest M.A."/>
            <person name="van Wyk S."/>
            <person name="Wingfield M.J."/>
            <person name="Xiong C."/>
            <person name="Yue Q."/>
            <person name="Zhang X."/>
        </authorList>
    </citation>
    <scope>NUCLEOTIDE SEQUENCE [LARGE SCALE GENOMIC DNA]</scope>
    <source>
        <strain evidence="10 11">BP6252</strain>
    </source>
</reference>
<keyword evidence="4" id="KW-0805">Transcription regulation</keyword>
<comment type="subcellular location">
    <subcellularLocation>
        <location evidence="1">Nucleus</location>
    </subcellularLocation>
</comment>
<evidence type="ECO:0000313" key="10">
    <source>
        <dbReference type="EMBL" id="RDW73182.1"/>
    </source>
</evidence>
<feature type="compositionally biased region" description="Polar residues" evidence="7">
    <location>
        <begin position="1413"/>
        <end position="1433"/>
    </location>
</feature>
<evidence type="ECO:0000259" key="9">
    <source>
        <dbReference type="Pfam" id="PF25577"/>
    </source>
</evidence>
<evidence type="ECO:0000256" key="3">
    <source>
        <dbReference type="ARBA" id="ARBA00017363"/>
    </source>
</evidence>
<comment type="caution">
    <text evidence="10">The sequence shown here is derived from an EMBL/GenBank/DDBJ whole genome shotgun (WGS) entry which is preliminary data.</text>
</comment>
<dbReference type="PANTHER" id="PTHR15137">
    <property type="entry name" value="TRANSCRIPTION INITIATION FACTOR TFIID"/>
    <property type="match status" value="1"/>
</dbReference>
<dbReference type="Pfam" id="PF25577">
    <property type="entry name" value="TPR_TAF2_C"/>
    <property type="match status" value="1"/>
</dbReference>
<dbReference type="STRING" id="1849047.A0A3D8RGM0"/>